<name>A0ABR2BDM5_9ROSI</name>
<gene>
    <name evidence="4" type="ORF">V6N12_066745</name>
</gene>
<proteinExistence type="inferred from homology"/>
<protein>
    <submittedName>
        <fullName evidence="4">Uncharacterized protein</fullName>
    </submittedName>
</protein>
<keyword evidence="2" id="KW-0806">Transcription termination</keyword>
<comment type="similarity">
    <text evidence="1">Belongs to the mTERF family.</text>
</comment>
<dbReference type="InterPro" id="IPR038538">
    <property type="entry name" value="MTERF_sf"/>
</dbReference>
<keyword evidence="2" id="KW-0805">Transcription regulation</keyword>
<accession>A0ABR2BDM5</accession>
<dbReference type="SMART" id="SM00733">
    <property type="entry name" value="Mterf"/>
    <property type="match status" value="7"/>
</dbReference>
<sequence length="375" mass="42884">MAPPIIRSLISLPLNKSSRFGKPISVVFFSSATQESKSPFSLADHLIEKHNFSSEIAVKTASSLTFVKDPRNCDGIISFLKESGFSKYHIEEALKRNPRLLTSGLEKTIKPKFKIFREFGFSTDDVADILASDPWILNRSLDDKIAPSISYLKSVLGSNADVVKILKTLSWFLAFDLQKTMMPNIEFFRSCGFSPSQIVSYLLSHPRLFLHKPESIEQFVKRAIDMGVDRKSNMFMVAIRTLSSMTEENWEQKLKLFRNLGFSEDDIMSTFRMVPQVFSVSERKIKEITDFLLTRKNAGISLIISHPLLLTYSLENRLKPRLLVIEILESKNLIRGKVSLTAAFKMNEKNFRDKYVYPYLNELENVSMAIVDHKC</sequence>
<dbReference type="PANTHER" id="PTHR13068:SF130">
    <property type="entry name" value="TRANSCRIPTION TERMINATION FACTOR MTERF6, CHLOROPLASTIC_MITOCHONDRIAL-LIKE"/>
    <property type="match status" value="1"/>
</dbReference>
<keyword evidence="3" id="KW-0809">Transit peptide</keyword>
<dbReference type="PANTHER" id="PTHR13068">
    <property type="entry name" value="CGI-12 PROTEIN-RELATED"/>
    <property type="match status" value="1"/>
</dbReference>
<evidence type="ECO:0000313" key="5">
    <source>
        <dbReference type="Proteomes" id="UP001472677"/>
    </source>
</evidence>
<dbReference type="Gene3D" id="1.25.70.10">
    <property type="entry name" value="Transcription termination factor 3, mitochondrial"/>
    <property type="match status" value="1"/>
</dbReference>
<evidence type="ECO:0000256" key="1">
    <source>
        <dbReference type="ARBA" id="ARBA00007692"/>
    </source>
</evidence>
<dbReference type="InterPro" id="IPR003690">
    <property type="entry name" value="MTERF"/>
</dbReference>
<dbReference type="Proteomes" id="UP001472677">
    <property type="component" value="Unassembled WGS sequence"/>
</dbReference>
<dbReference type="Pfam" id="PF02536">
    <property type="entry name" value="mTERF"/>
    <property type="match status" value="2"/>
</dbReference>
<reference evidence="4 5" key="1">
    <citation type="journal article" date="2024" name="G3 (Bethesda)">
        <title>Genome assembly of Hibiscus sabdariffa L. provides insights into metabolisms of medicinal natural products.</title>
        <authorList>
            <person name="Kim T."/>
        </authorList>
    </citation>
    <scope>NUCLEOTIDE SEQUENCE [LARGE SCALE GENOMIC DNA]</scope>
    <source>
        <strain evidence="4">TK-2024</strain>
        <tissue evidence="4">Old leaves</tissue>
    </source>
</reference>
<evidence type="ECO:0000256" key="2">
    <source>
        <dbReference type="ARBA" id="ARBA00022472"/>
    </source>
</evidence>
<organism evidence="4 5">
    <name type="scientific">Hibiscus sabdariffa</name>
    <name type="common">roselle</name>
    <dbReference type="NCBI Taxonomy" id="183260"/>
    <lineage>
        <taxon>Eukaryota</taxon>
        <taxon>Viridiplantae</taxon>
        <taxon>Streptophyta</taxon>
        <taxon>Embryophyta</taxon>
        <taxon>Tracheophyta</taxon>
        <taxon>Spermatophyta</taxon>
        <taxon>Magnoliopsida</taxon>
        <taxon>eudicotyledons</taxon>
        <taxon>Gunneridae</taxon>
        <taxon>Pentapetalae</taxon>
        <taxon>rosids</taxon>
        <taxon>malvids</taxon>
        <taxon>Malvales</taxon>
        <taxon>Malvaceae</taxon>
        <taxon>Malvoideae</taxon>
        <taxon>Hibiscus</taxon>
    </lineage>
</organism>
<keyword evidence="2" id="KW-0804">Transcription</keyword>
<keyword evidence="5" id="KW-1185">Reference proteome</keyword>
<evidence type="ECO:0000313" key="4">
    <source>
        <dbReference type="EMBL" id="KAK8505218.1"/>
    </source>
</evidence>
<evidence type="ECO:0000256" key="3">
    <source>
        <dbReference type="ARBA" id="ARBA00022946"/>
    </source>
</evidence>
<dbReference type="EMBL" id="JBBPBM010000129">
    <property type="protein sequence ID" value="KAK8505218.1"/>
    <property type="molecule type" value="Genomic_DNA"/>
</dbReference>
<comment type="caution">
    <text evidence="4">The sequence shown here is derived from an EMBL/GenBank/DDBJ whole genome shotgun (WGS) entry which is preliminary data.</text>
</comment>